<organism evidence="2">
    <name type="scientific">Physcomitrium patens</name>
    <name type="common">Spreading-leaved earth moss</name>
    <name type="synonym">Physcomitrella patens</name>
    <dbReference type="NCBI Taxonomy" id="3218"/>
    <lineage>
        <taxon>Eukaryota</taxon>
        <taxon>Viridiplantae</taxon>
        <taxon>Streptophyta</taxon>
        <taxon>Embryophyta</taxon>
        <taxon>Bryophyta</taxon>
        <taxon>Bryophytina</taxon>
        <taxon>Bryopsida</taxon>
        <taxon>Funariidae</taxon>
        <taxon>Funariales</taxon>
        <taxon>Funariaceae</taxon>
        <taxon>Physcomitrium</taxon>
    </lineage>
</organism>
<keyword evidence="4" id="KW-1185">Reference proteome</keyword>
<dbReference type="Proteomes" id="UP000006727">
    <property type="component" value="Chromosome 5"/>
</dbReference>
<sequence>MCGVDGLLCVASSSCSICQMSVPPSLIFIFPGAVMAGERSDGATLPHSLNPSAHLSPFLFYYLLLVLFVDGLVCGRVPRESEVA</sequence>
<evidence type="ECO:0000313" key="2">
    <source>
        <dbReference type="EMBL" id="PNR54015.1"/>
    </source>
</evidence>
<keyword evidence="1" id="KW-0812">Transmembrane</keyword>
<evidence type="ECO:0000313" key="3">
    <source>
        <dbReference type="EnsemblPlants" id="PAC:32953371.CDS.1"/>
    </source>
</evidence>
<accession>A0A2K1KJR7</accession>
<evidence type="ECO:0000256" key="1">
    <source>
        <dbReference type="SAM" id="Phobius"/>
    </source>
</evidence>
<dbReference type="Gramene" id="Pp3c5_15000V3.1">
    <property type="protein sequence ID" value="PAC:32953371.CDS.1"/>
    <property type="gene ID" value="Pp3c5_15000"/>
</dbReference>
<dbReference type="AlphaFoldDB" id="A0A2K1KJR7"/>
<proteinExistence type="predicted"/>
<keyword evidence="1" id="KW-0472">Membrane</keyword>
<feature type="transmembrane region" description="Helical" evidence="1">
    <location>
        <begin position="60"/>
        <end position="78"/>
    </location>
</feature>
<name>A0A2K1KJR7_PHYPA</name>
<keyword evidence="1" id="KW-1133">Transmembrane helix</keyword>
<protein>
    <submittedName>
        <fullName evidence="2 3">Uncharacterized protein</fullName>
    </submittedName>
</protein>
<dbReference type="InParanoid" id="A0A2K1KJR7"/>
<reference evidence="3" key="3">
    <citation type="submission" date="2020-12" db="UniProtKB">
        <authorList>
            <consortium name="EnsemblPlants"/>
        </authorList>
    </citation>
    <scope>IDENTIFICATION</scope>
</reference>
<evidence type="ECO:0000313" key="4">
    <source>
        <dbReference type="Proteomes" id="UP000006727"/>
    </source>
</evidence>
<dbReference type="EnsemblPlants" id="Pp3c5_15000V3.1">
    <property type="protein sequence ID" value="PAC:32953371.CDS.1"/>
    <property type="gene ID" value="Pp3c5_15000"/>
</dbReference>
<reference evidence="2 4" key="2">
    <citation type="journal article" date="2018" name="Plant J.">
        <title>The Physcomitrella patens chromosome-scale assembly reveals moss genome structure and evolution.</title>
        <authorList>
            <person name="Lang D."/>
            <person name="Ullrich K.K."/>
            <person name="Murat F."/>
            <person name="Fuchs J."/>
            <person name="Jenkins J."/>
            <person name="Haas F.B."/>
            <person name="Piednoel M."/>
            <person name="Gundlach H."/>
            <person name="Van Bel M."/>
            <person name="Meyberg R."/>
            <person name="Vives C."/>
            <person name="Morata J."/>
            <person name="Symeonidi A."/>
            <person name="Hiss M."/>
            <person name="Muchero W."/>
            <person name="Kamisugi Y."/>
            <person name="Saleh O."/>
            <person name="Blanc G."/>
            <person name="Decker E.L."/>
            <person name="van Gessel N."/>
            <person name="Grimwood J."/>
            <person name="Hayes R.D."/>
            <person name="Graham S.W."/>
            <person name="Gunter L.E."/>
            <person name="McDaniel S.F."/>
            <person name="Hoernstein S.N.W."/>
            <person name="Larsson A."/>
            <person name="Li F.W."/>
            <person name="Perroud P.F."/>
            <person name="Phillips J."/>
            <person name="Ranjan P."/>
            <person name="Rokshar D.S."/>
            <person name="Rothfels C.J."/>
            <person name="Schneider L."/>
            <person name="Shu S."/>
            <person name="Stevenson D.W."/>
            <person name="Thummler F."/>
            <person name="Tillich M."/>
            <person name="Villarreal Aguilar J.C."/>
            <person name="Widiez T."/>
            <person name="Wong G.K."/>
            <person name="Wymore A."/>
            <person name="Zhang Y."/>
            <person name="Zimmer A.D."/>
            <person name="Quatrano R.S."/>
            <person name="Mayer K.F.X."/>
            <person name="Goodstein D."/>
            <person name="Casacuberta J.M."/>
            <person name="Vandepoele K."/>
            <person name="Reski R."/>
            <person name="Cuming A.C."/>
            <person name="Tuskan G.A."/>
            <person name="Maumus F."/>
            <person name="Salse J."/>
            <person name="Schmutz J."/>
            <person name="Rensing S.A."/>
        </authorList>
    </citation>
    <scope>NUCLEOTIDE SEQUENCE [LARGE SCALE GENOMIC DNA]</scope>
    <source>
        <strain evidence="3 4">cv. Gransden 2004</strain>
    </source>
</reference>
<reference evidence="2 4" key="1">
    <citation type="journal article" date="2008" name="Science">
        <title>The Physcomitrella genome reveals evolutionary insights into the conquest of land by plants.</title>
        <authorList>
            <person name="Rensing S."/>
            <person name="Lang D."/>
            <person name="Zimmer A."/>
            <person name="Terry A."/>
            <person name="Salamov A."/>
            <person name="Shapiro H."/>
            <person name="Nishiyama T."/>
            <person name="Perroud P.-F."/>
            <person name="Lindquist E."/>
            <person name="Kamisugi Y."/>
            <person name="Tanahashi T."/>
            <person name="Sakakibara K."/>
            <person name="Fujita T."/>
            <person name="Oishi K."/>
            <person name="Shin-I T."/>
            <person name="Kuroki Y."/>
            <person name="Toyoda A."/>
            <person name="Suzuki Y."/>
            <person name="Hashimoto A."/>
            <person name="Yamaguchi K."/>
            <person name="Sugano A."/>
            <person name="Kohara Y."/>
            <person name="Fujiyama A."/>
            <person name="Anterola A."/>
            <person name="Aoki S."/>
            <person name="Ashton N."/>
            <person name="Barbazuk W.B."/>
            <person name="Barker E."/>
            <person name="Bennetzen J."/>
            <person name="Bezanilla M."/>
            <person name="Blankenship R."/>
            <person name="Cho S.H."/>
            <person name="Dutcher S."/>
            <person name="Estelle M."/>
            <person name="Fawcett J.A."/>
            <person name="Gundlach H."/>
            <person name="Hanada K."/>
            <person name="Heyl A."/>
            <person name="Hicks K.A."/>
            <person name="Hugh J."/>
            <person name="Lohr M."/>
            <person name="Mayer K."/>
            <person name="Melkozernov A."/>
            <person name="Murata T."/>
            <person name="Nelson D."/>
            <person name="Pils B."/>
            <person name="Prigge M."/>
            <person name="Reiss B."/>
            <person name="Renner T."/>
            <person name="Rombauts S."/>
            <person name="Rushton P."/>
            <person name="Sanderfoot A."/>
            <person name="Schween G."/>
            <person name="Shiu S.-H."/>
            <person name="Stueber K."/>
            <person name="Theodoulou F.L."/>
            <person name="Tu H."/>
            <person name="Van de Peer Y."/>
            <person name="Verrier P.J."/>
            <person name="Waters E."/>
            <person name="Wood A."/>
            <person name="Yang L."/>
            <person name="Cove D."/>
            <person name="Cuming A."/>
            <person name="Hasebe M."/>
            <person name="Lucas S."/>
            <person name="Mishler D.B."/>
            <person name="Reski R."/>
            <person name="Grigoriev I."/>
            <person name="Quatrano R.S."/>
            <person name="Boore J.L."/>
        </authorList>
    </citation>
    <scope>NUCLEOTIDE SEQUENCE [LARGE SCALE GENOMIC DNA]</scope>
    <source>
        <strain evidence="3 4">cv. Gransden 2004</strain>
    </source>
</reference>
<dbReference type="EMBL" id="ABEU02000005">
    <property type="protein sequence ID" value="PNR54015.1"/>
    <property type="molecule type" value="Genomic_DNA"/>
</dbReference>
<gene>
    <name evidence="2" type="ORF">PHYPA_007691</name>
</gene>